<dbReference type="PROSITE" id="PS00300">
    <property type="entry name" value="SRP54"/>
    <property type="match status" value="1"/>
</dbReference>
<evidence type="ECO:0000256" key="3">
    <source>
        <dbReference type="ARBA" id="ARBA00022741"/>
    </source>
</evidence>
<evidence type="ECO:0000256" key="9">
    <source>
        <dbReference type="HAMAP-Rule" id="MF_00306"/>
    </source>
</evidence>
<keyword evidence="5 9" id="KW-0694">RNA-binding</keyword>
<feature type="domain" description="SRP54-type proteins GTP-binding" evidence="11">
    <location>
        <begin position="272"/>
        <end position="285"/>
    </location>
</feature>
<dbReference type="Gene3D" id="1.10.260.30">
    <property type="entry name" value="Signal recognition particle, SRP54 subunit, M-domain"/>
    <property type="match status" value="1"/>
</dbReference>
<evidence type="ECO:0000256" key="6">
    <source>
        <dbReference type="ARBA" id="ARBA00023134"/>
    </source>
</evidence>
<dbReference type="SUPFAM" id="SSF52540">
    <property type="entry name" value="P-loop containing nucleoside triphosphate hydrolases"/>
    <property type="match status" value="1"/>
</dbReference>
<evidence type="ECO:0000256" key="4">
    <source>
        <dbReference type="ARBA" id="ARBA00022801"/>
    </source>
</evidence>
<dbReference type="InterPro" id="IPR000897">
    <property type="entry name" value="SRP54_GTPase_dom"/>
</dbReference>
<comment type="domain">
    <text evidence="9">Composed of three domains: the N-terminal N domain, which is responsible for interactions with the ribosome, the central G domain, which binds GTP, and the C-terminal M domain, which binds the RNA and the signal sequence of the RNC.</text>
</comment>
<gene>
    <name evidence="9" type="primary">srp54</name>
    <name evidence="12" type="ORF">NEF87_004017</name>
</gene>
<dbReference type="EC" id="3.6.5.4" evidence="9"/>
<dbReference type="Gene3D" id="3.40.50.300">
    <property type="entry name" value="P-loop containing nucleotide triphosphate hydrolases"/>
    <property type="match status" value="1"/>
</dbReference>
<dbReference type="SUPFAM" id="SSF47364">
    <property type="entry name" value="Domain of the SRP/SRP receptor G-proteins"/>
    <property type="match status" value="1"/>
</dbReference>
<feature type="binding site" evidence="9">
    <location>
        <begin position="193"/>
        <end position="197"/>
    </location>
    <ligand>
        <name>GTP</name>
        <dbReference type="ChEBI" id="CHEBI:37565"/>
    </ligand>
</feature>
<feature type="region of interest" description="Disordered" evidence="10">
    <location>
        <begin position="429"/>
        <end position="450"/>
    </location>
</feature>
<evidence type="ECO:0000256" key="8">
    <source>
        <dbReference type="ARBA" id="ARBA00023274"/>
    </source>
</evidence>
<dbReference type="InterPro" id="IPR027417">
    <property type="entry name" value="P-loop_NTPase"/>
</dbReference>
<dbReference type="SMART" id="SM00382">
    <property type="entry name" value="AAA"/>
    <property type="match status" value="1"/>
</dbReference>
<evidence type="ECO:0000256" key="7">
    <source>
        <dbReference type="ARBA" id="ARBA00023135"/>
    </source>
</evidence>
<accession>A0ABY6HW40</accession>
<dbReference type="SUPFAM" id="SSF47446">
    <property type="entry name" value="Signal peptide-binding domain"/>
    <property type="match status" value="1"/>
</dbReference>
<dbReference type="PANTHER" id="PTHR11564:SF5">
    <property type="entry name" value="SIGNAL RECOGNITION PARTICLE SUBUNIT SRP54"/>
    <property type="match status" value="1"/>
</dbReference>
<evidence type="ECO:0000256" key="10">
    <source>
        <dbReference type="SAM" id="MobiDB-lite"/>
    </source>
</evidence>
<dbReference type="SMART" id="SM00963">
    <property type="entry name" value="SRP54_N"/>
    <property type="match status" value="1"/>
</dbReference>
<dbReference type="Proteomes" id="UP001208689">
    <property type="component" value="Chromosome"/>
</dbReference>
<keyword evidence="6 9" id="KW-0342">GTP-binding</keyword>
<dbReference type="InterPro" id="IPR036891">
    <property type="entry name" value="Signal_recog_part_SRP54_M_sf"/>
</dbReference>
<keyword evidence="7 9" id="KW-0733">Signal recognition particle</keyword>
<sequence length="479" mass="52860">MVLEGLGKSLDGLIRKVRRLPEINKDVINALIKELQRSLLMADVNVEICLQVTEIIKKRAMDQKINEKINRKDYIIKILHDELINLLGGKDAPKRIKTGKETIILLVGIQGSGKTTTVGKLANFYKKKGFKVGAVCTDTDRPGAYEQMAQTMDSIGVAHFGNPKEKSALKLAKKGLKQFTKSGKDKKDLIIVDTAGRHKEESGLMKEMQKLENVIKPNETILVIDGTLGQQAYSQAKAFSETTHVGSIIITKLDGSAKGGGALSAAAAAKAPIKFIGVGERVDDLDEFSPTSFVGTLMGIPDLEGLLKKIEELGIEPDDDQISRMKKGKFTLNDMYDQMKSLRKMGGFGKVLAMMGGANIPKEVKEMAEGNMDRIEVMMKSMTPHERDNPEVIRKTRITRISRGSGTTYTEVKGLLKQWSQMNSMMKGMLGRKRRGKRGQQVPGMDGGMPGMDGGGMPDLAQMQQMMGNQKKKRKKYLW</sequence>
<dbReference type="InterPro" id="IPR004125">
    <property type="entry name" value="Signal_recog_particle_SRP54_M"/>
</dbReference>
<comment type="catalytic activity">
    <reaction evidence="9">
        <text>GTP + H2O = GDP + phosphate + H(+)</text>
        <dbReference type="Rhea" id="RHEA:19669"/>
        <dbReference type="ChEBI" id="CHEBI:15377"/>
        <dbReference type="ChEBI" id="CHEBI:15378"/>
        <dbReference type="ChEBI" id="CHEBI:37565"/>
        <dbReference type="ChEBI" id="CHEBI:43474"/>
        <dbReference type="ChEBI" id="CHEBI:58189"/>
        <dbReference type="EC" id="3.6.5.4"/>
    </reaction>
</comment>
<dbReference type="InterPro" id="IPR036225">
    <property type="entry name" value="SRP/SRP_N"/>
</dbReference>
<name>A0ABY6HW40_9ARCH</name>
<dbReference type="Gene3D" id="1.20.120.140">
    <property type="entry name" value="Signal recognition particle SRP54, nucleotide-binding domain"/>
    <property type="match status" value="1"/>
</dbReference>
<comment type="subcellular location">
    <subcellularLocation>
        <location evidence="9">Cytoplasm</location>
    </subcellularLocation>
    <text evidence="9">The SRP-RNC complex is targeted to the cytoplasmic membrane.</text>
</comment>
<feature type="binding site" evidence="9">
    <location>
        <begin position="251"/>
        <end position="254"/>
    </location>
    <ligand>
        <name>GTP</name>
        <dbReference type="ChEBI" id="CHEBI:37565"/>
    </ligand>
</feature>
<organism evidence="12 13">
    <name type="scientific">Candidatus Lokiarchaeum ossiferum</name>
    <dbReference type="NCBI Taxonomy" id="2951803"/>
    <lineage>
        <taxon>Archaea</taxon>
        <taxon>Promethearchaeati</taxon>
        <taxon>Promethearchaeota</taxon>
        <taxon>Promethearchaeia</taxon>
        <taxon>Promethearchaeales</taxon>
        <taxon>Promethearchaeaceae</taxon>
        <taxon>Candidatus Lokiarchaeum</taxon>
    </lineage>
</organism>
<keyword evidence="2 9" id="KW-0963">Cytoplasm</keyword>
<keyword evidence="13" id="KW-1185">Reference proteome</keyword>
<evidence type="ECO:0000256" key="5">
    <source>
        <dbReference type="ARBA" id="ARBA00022884"/>
    </source>
</evidence>
<keyword evidence="4 9" id="KW-0378">Hydrolase</keyword>
<dbReference type="InterPro" id="IPR003593">
    <property type="entry name" value="AAA+_ATPase"/>
</dbReference>
<protein>
    <recommendedName>
        <fullName evidence="9">Signal recognition particle 54 kDa protein</fullName>
        <shortName evidence="9">SRP54</shortName>
        <ecNumber evidence="9">3.6.5.4</ecNumber>
    </recommendedName>
</protein>
<evidence type="ECO:0000256" key="2">
    <source>
        <dbReference type="ARBA" id="ARBA00022490"/>
    </source>
</evidence>
<evidence type="ECO:0000256" key="1">
    <source>
        <dbReference type="ARBA" id="ARBA00005450"/>
    </source>
</evidence>
<dbReference type="SMART" id="SM00962">
    <property type="entry name" value="SRP54"/>
    <property type="match status" value="1"/>
</dbReference>
<keyword evidence="3 9" id="KW-0547">Nucleotide-binding</keyword>
<dbReference type="InterPro" id="IPR042101">
    <property type="entry name" value="SRP54_N_sf"/>
</dbReference>
<dbReference type="HAMAP" id="MF_00306">
    <property type="entry name" value="SRP54"/>
    <property type="match status" value="1"/>
</dbReference>
<dbReference type="Pfam" id="PF02881">
    <property type="entry name" value="SRP54_N"/>
    <property type="match status" value="1"/>
</dbReference>
<dbReference type="InterPro" id="IPR013822">
    <property type="entry name" value="Signal_recog_particl_SRP54_hlx"/>
</dbReference>
<comment type="similarity">
    <text evidence="1 9">Belongs to the GTP-binding SRP family. SRP54 subfamily.</text>
</comment>
<dbReference type="Pfam" id="PF02978">
    <property type="entry name" value="SRP_SPB"/>
    <property type="match status" value="1"/>
</dbReference>
<dbReference type="Pfam" id="PF00448">
    <property type="entry name" value="SRP54"/>
    <property type="match status" value="1"/>
</dbReference>
<evidence type="ECO:0000313" key="12">
    <source>
        <dbReference type="EMBL" id="UYP47732.1"/>
    </source>
</evidence>
<evidence type="ECO:0000259" key="11">
    <source>
        <dbReference type="PROSITE" id="PS00300"/>
    </source>
</evidence>
<dbReference type="EMBL" id="CP104013">
    <property type="protein sequence ID" value="UYP47732.1"/>
    <property type="molecule type" value="Genomic_DNA"/>
</dbReference>
<comment type="subunit">
    <text evidence="9">Part of the signal recognition particle protein translocation system, which is composed of SRP and FtsY. Archaeal SRP consists of a 7S RNA molecule of 300 nucleotides and two protein subunits: SRP54 and SRP19.</text>
</comment>
<dbReference type="PANTHER" id="PTHR11564">
    <property type="entry name" value="SIGNAL RECOGNITION PARTICLE 54K PROTEIN SRP54"/>
    <property type="match status" value="1"/>
</dbReference>
<comment type="function">
    <text evidence="9">Involved in targeting and insertion of nascent membrane proteins into the cytoplasmic membrane. Binds to the hydrophobic signal sequence of the ribosome-nascent chain (RNC) as it emerges from the ribosomes. The SRP-RNC complex is then targeted to the cytoplasmic membrane where it interacts with the SRP receptor FtsY.</text>
</comment>
<proteinExistence type="inferred from homology"/>
<keyword evidence="8 9" id="KW-0687">Ribonucleoprotein</keyword>
<evidence type="ECO:0000313" key="13">
    <source>
        <dbReference type="Proteomes" id="UP001208689"/>
    </source>
</evidence>
<feature type="binding site" evidence="9">
    <location>
        <begin position="108"/>
        <end position="115"/>
    </location>
    <ligand>
        <name>GTP</name>
        <dbReference type="ChEBI" id="CHEBI:37565"/>
    </ligand>
</feature>
<dbReference type="InterPro" id="IPR022941">
    <property type="entry name" value="SRP54"/>
</dbReference>
<reference evidence="12" key="1">
    <citation type="submission" date="2022-09" db="EMBL/GenBank/DDBJ databases">
        <title>Actin cytoskeleton and complex cell architecture in an #Asgard archaeon.</title>
        <authorList>
            <person name="Ponce Toledo R.I."/>
            <person name="Schleper C."/>
            <person name="Rodrigues Oliveira T."/>
            <person name="Wollweber F."/>
            <person name="Xu J."/>
            <person name="Rittmann S."/>
            <person name="Klingl A."/>
            <person name="Pilhofer M."/>
        </authorList>
    </citation>
    <scope>NUCLEOTIDE SEQUENCE</scope>
    <source>
        <strain evidence="12">B-35</strain>
    </source>
</reference>